<feature type="non-terminal residue" evidence="1">
    <location>
        <position position="273"/>
    </location>
</feature>
<reference evidence="1 2" key="1">
    <citation type="submission" date="2020-02" db="EMBL/GenBank/DDBJ databases">
        <authorList>
            <person name="Ferguson B K."/>
        </authorList>
    </citation>
    <scope>NUCLEOTIDE SEQUENCE [LARGE SCALE GENOMIC DNA]</scope>
</reference>
<proteinExistence type="predicted"/>
<name>A0A6H5HP94_9HEMI</name>
<accession>A0A6H5HP94</accession>
<organism evidence="1 2">
    <name type="scientific">Nesidiocoris tenuis</name>
    <dbReference type="NCBI Taxonomy" id="355587"/>
    <lineage>
        <taxon>Eukaryota</taxon>
        <taxon>Metazoa</taxon>
        <taxon>Ecdysozoa</taxon>
        <taxon>Arthropoda</taxon>
        <taxon>Hexapoda</taxon>
        <taxon>Insecta</taxon>
        <taxon>Pterygota</taxon>
        <taxon>Neoptera</taxon>
        <taxon>Paraneoptera</taxon>
        <taxon>Hemiptera</taxon>
        <taxon>Heteroptera</taxon>
        <taxon>Panheteroptera</taxon>
        <taxon>Cimicomorpha</taxon>
        <taxon>Miridae</taxon>
        <taxon>Dicyphina</taxon>
        <taxon>Nesidiocoris</taxon>
    </lineage>
</organism>
<evidence type="ECO:0000313" key="1">
    <source>
        <dbReference type="EMBL" id="CAB0018665.1"/>
    </source>
</evidence>
<dbReference type="EMBL" id="CADCXU010033094">
    <property type="protein sequence ID" value="CAB0018665.1"/>
    <property type="molecule type" value="Genomic_DNA"/>
</dbReference>
<dbReference type="Proteomes" id="UP000479000">
    <property type="component" value="Unassembled WGS sequence"/>
</dbReference>
<gene>
    <name evidence="1" type="ORF">NTEN_LOCUS22467</name>
</gene>
<protein>
    <recommendedName>
        <fullName evidence="3">Copia protein</fullName>
    </recommendedName>
</protein>
<keyword evidence="2" id="KW-1185">Reference proteome</keyword>
<sequence length="273" mass="31319">MVKDACARSIIIQGLDDKHLDIVEDSTTSREMILALEAVFVRKSSFSKLHLWRKLIKLRFDLNSKLVLAFDSVIRELKELGTNLDESDRVCHLLVSLPDEFSTVITALETVADAKMNFVKNRLLDEELKIVQKRQGDCQERSDEVVFKAAKSGCYSCGGDLFKVQCPRNRRHQERRRFSRGSRQYRNISTQTTSLGVNANKEMSNNNNNLPKIRADPPPWITLSITYGLQRMKITGCFSKRGAPGLKRPPAYLQPVEYDGFEMHDFDVEGYWR</sequence>
<evidence type="ECO:0008006" key="3">
    <source>
        <dbReference type="Google" id="ProtNLM"/>
    </source>
</evidence>
<dbReference type="AlphaFoldDB" id="A0A6H5HP94"/>
<dbReference type="Pfam" id="PF14223">
    <property type="entry name" value="Retrotran_gag_2"/>
    <property type="match status" value="1"/>
</dbReference>
<evidence type="ECO:0000313" key="2">
    <source>
        <dbReference type="Proteomes" id="UP000479000"/>
    </source>
</evidence>
<dbReference type="OrthoDB" id="6629788at2759"/>